<evidence type="ECO:0000313" key="2">
    <source>
        <dbReference type="EMBL" id="NPU67512.1"/>
    </source>
</evidence>
<keyword evidence="1" id="KW-0812">Transmembrane</keyword>
<keyword evidence="1" id="KW-1133">Transmembrane helix</keyword>
<evidence type="ECO:0008006" key="4">
    <source>
        <dbReference type="Google" id="ProtNLM"/>
    </source>
</evidence>
<accession>A0ABX2CJS0</accession>
<comment type="caution">
    <text evidence="2">The sequence shown here is derived from an EMBL/GenBank/DDBJ whole genome shotgun (WGS) entry which is preliminary data.</text>
</comment>
<protein>
    <recommendedName>
        <fullName evidence="4">Acyltransferase 3 domain-containing protein</fullName>
    </recommendedName>
</protein>
<evidence type="ECO:0000256" key="1">
    <source>
        <dbReference type="SAM" id="Phobius"/>
    </source>
</evidence>
<reference evidence="2" key="1">
    <citation type="submission" date="2020-05" db="EMBL/GenBank/DDBJ databases">
        <title>Nod-independent and nitrogen-fixing Bradyrhizobium aeschynomene sp. nov. isolated from nodules of Aeschynomene indica.</title>
        <authorList>
            <person name="Zhang Z."/>
        </authorList>
    </citation>
    <scope>NUCLEOTIDE SEQUENCE</scope>
    <source>
        <strain evidence="2">83012</strain>
    </source>
</reference>
<sequence length="118" mass="13260">MRLNKGGLIASVLYVIHFSLFGCLSHFADLKASVLLAEIAVLPAGMILGPVWSALGLHDPPFDAGSWMNSYLFYFPVSLFISYMLGWLLHGSWTLLVRVVGPSLDRLDNRLIRRFHRD</sequence>
<proteinExistence type="predicted"/>
<name>A0ABX2CJS0_9BRAD</name>
<evidence type="ECO:0000313" key="3">
    <source>
        <dbReference type="Proteomes" id="UP000886476"/>
    </source>
</evidence>
<keyword evidence="1" id="KW-0472">Membrane</keyword>
<feature type="transmembrane region" description="Helical" evidence="1">
    <location>
        <begin position="6"/>
        <end position="27"/>
    </location>
</feature>
<dbReference type="EMBL" id="JABFDN010000007">
    <property type="protein sequence ID" value="NPU67512.1"/>
    <property type="molecule type" value="Genomic_DNA"/>
</dbReference>
<dbReference type="Proteomes" id="UP000886476">
    <property type="component" value="Unassembled WGS sequence"/>
</dbReference>
<gene>
    <name evidence="2" type="ORF">HL667_21090</name>
</gene>
<dbReference type="RefSeq" id="WP_172112596.1">
    <property type="nucleotide sequence ID" value="NZ_JABFDN010000007.1"/>
</dbReference>
<organism evidence="2 3">
    <name type="scientific">Bradyrhizobium aeschynomenes</name>
    <dbReference type="NCBI Taxonomy" id="2734909"/>
    <lineage>
        <taxon>Bacteria</taxon>
        <taxon>Pseudomonadati</taxon>
        <taxon>Pseudomonadota</taxon>
        <taxon>Alphaproteobacteria</taxon>
        <taxon>Hyphomicrobiales</taxon>
        <taxon>Nitrobacteraceae</taxon>
        <taxon>Bradyrhizobium</taxon>
    </lineage>
</organism>
<feature type="transmembrane region" description="Helical" evidence="1">
    <location>
        <begin position="73"/>
        <end position="96"/>
    </location>
</feature>
<keyword evidence="3" id="KW-1185">Reference proteome</keyword>
<dbReference type="PROSITE" id="PS51257">
    <property type="entry name" value="PROKAR_LIPOPROTEIN"/>
    <property type="match status" value="1"/>
</dbReference>
<feature type="transmembrane region" description="Helical" evidence="1">
    <location>
        <begin position="34"/>
        <end position="53"/>
    </location>
</feature>